<dbReference type="InterPro" id="IPR025714">
    <property type="entry name" value="Methyltranfer_dom"/>
</dbReference>
<dbReference type="PANTHER" id="PTHR43861">
    <property type="entry name" value="TRANS-ACONITATE 2-METHYLTRANSFERASE-RELATED"/>
    <property type="match status" value="1"/>
</dbReference>
<dbReference type="SUPFAM" id="SSF53335">
    <property type="entry name" value="S-adenosyl-L-methionine-dependent methyltransferases"/>
    <property type="match status" value="1"/>
</dbReference>
<evidence type="ECO:0000256" key="3">
    <source>
        <dbReference type="SAM" id="SignalP"/>
    </source>
</evidence>
<dbReference type="CDD" id="cd02440">
    <property type="entry name" value="AdoMet_MTases"/>
    <property type="match status" value="1"/>
</dbReference>
<feature type="region of interest" description="Disordered" evidence="2">
    <location>
        <begin position="24"/>
        <end position="47"/>
    </location>
</feature>
<dbReference type="PANTHER" id="PTHR43861:SF3">
    <property type="entry name" value="PUTATIVE (AFU_ORTHOLOGUE AFUA_2G14390)-RELATED"/>
    <property type="match status" value="1"/>
</dbReference>
<dbReference type="GO" id="GO:0032259">
    <property type="term" value="P:methylation"/>
    <property type="evidence" value="ECO:0007669"/>
    <property type="project" value="UniProtKB-KW"/>
</dbReference>
<proteinExistence type="predicted"/>
<keyword evidence="5" id="KW-0489">Methyltransferase</keyword>
<protein>
    <submittedName>
        <fullName evidence="5">Class I SAM-dependent methyltransferase</fullName>
    </submittedName>
</protein>
<feature type="chain" id="PRO_5032327856" evidence="3">
    <location>
        <begin position="28"/>
        <end position="235"/>
    </location>
</feature>
<keyword evidence="6" id="KW-1185">Reference proteome</keyword>
<dbReference type="EMBL" id="JABBJJ010000004">
    <property type="protein sequence ID" value="NMO13510.1"/>
    <property type="molecule type" value="Genomic_DNA"/>
</dbReference>
<sequence length="235" mass="25957">MPPAAEFTRILLVSLALVVSGCASRTAAPPPPEQGHPPKGHHHGGPAAHRFEDAEQWAARFEDPERDAWQKPDVVISAMDIPPGSRVADIGAATGYFPVRIARAHPDVKVYGVDIEPDMVRYLDERARREGLTHIHAVLGEPGDAKLPEPVDRILLVDTYHHIEERPAYFRALAGSLRAGGRVIVVDFKVDSPLGPRKEHKLAPEQVIEELAAAGYRKVGERELPHQYVLIFERV</sequence>
<accession>A0A848L3K8</accession>
<keyword evidence="1 5" id="KW-0808">Transferase</keyword>
<comment type="caution">
    <text evidence="5">The sequence shown here is derived from an EMBL/GenBank/DDBJ whole genome shotgun (WGS) entry which is preliminary data.</text>
</comment>
<keyword evidence="3" id="KW-0732">Signal</keyword>
<evidence type="ECO:0000259" key="4">
    <source>
        <dbReference type="Pfam" id="PF13847"/>
    </source>
</evidence>
<dbReference type="Gene3D" id="3.40.50.150">
    <property type="entry name" value="Vaccinia Virus protein VP39"/>
    <property type="match status" value="1"/>
</dbReference>
<evidence type="ECO:0000256" key="1">
    <source>
        <dbReference type="ARBA" id="ARBA00022679"/>
    </source>
</evidence>
<reference evidence="5 6" key="1">
    <citation type="submission" date="2020-04" db="EMBL/GenBank/DDBJ databases">
        <title>Draft genome of Pyxidicoccus fallax type strain.</title>
        <authorList>
            <person name="Whitworth D.E."/>
        </authorList>
    </citation>
    <scope>NUCLEOTIDE SEQUENCE [LARGE SCALE GENOMIC DNA]</scope>
    <source>
        <strain evidence="5 6">DSM 14698</strain>
    </source>
</reference>
<dbReference type="GO" id="GO:0008168">
    <property type="term" value="F:methyltransferase activity"/>
    <property type="evidence" value="ECO:0007669"/>
    <property type="project" value="UniProtKB-KW"/>
</dbReference>
<dbReference type="RefSeq" id="WP_169342791.1">
    <property type="nucleotide sequence ID" value="NZ_JABBJJ010000004.1"/>
</dbReference>
<gene>
    <name evidence="5" type="ORF">HG543_01350</name>
</gene>
<feature type="domain" description="Methyltransferase" evidence="4">
    <location>
        <begin position="84"/>
        <end position="195"/>
    </location>
</feature>
<evidence type="ECO:0000313" key="6">
    <source>
        <dbReference type="Proteomes" id="UP000518300"/>
    </source>
</evidence>
<dbReference type="Proteomes" id="UP000518300">
    <property type="component" value="Unassembled WGS sequence"/>
</dbReference>
<evidence type="ECO:0000313" key="5">
    <source>
        <dbReference type="EMBL" id="NMO13510.1"/>
    </source>
</evidence>
<evidence type="ECO:0000256" key="2">
    <source>
        <dbReference type="SAM" id="MobiDB-lite"/>
    </source>
</evidence>
<feature type="signal peptide" evidence="3">
    <location>
        <begin position="1"/>
        <end position="27"/>
    </location>
</feature>
<organism evidence="5 6">
    <name type="scientific">Pyxidicoccus fallax</name>
    <dbReference type="NCBI Taxonomy" id="394095"/>
    <lineage>
        <taxon>Bacteria</taxon>
        <taxon>Pseudomonadati</taxon>
        <taxon>Myxococcota</taxon>
        <taxon>Myxococcia</taxon>
        <taxon>Myxococcales</taxon>
        <taxon>Cystobacterineae</taxon>
        <taxon>Myxococcaceae</taxon>
        <taxon>Pyxidicoccus</taxon>
    </lineage>
</organism>
<dbReference type="InterPro" id="IPR029063">
    <property type="entry name" value="SAM-dependent_MTases_sf"/>
</dbReference>
<name>A0A848L3K8_9BACT</name>
<dbReference type="AlphaFoldDB" id="A0A848L3K8"/>
<dbReference type="Pfam" id="PF13847">
    <property type="entry name" value="Methyltransf_31"/>
    <property type="match status" value="1"/>
</dbReference>